<dbReference type="AlphaFoldDB" id="A0A1V4SRK1"/>
<evidence type="ECO:0000313" key="1">
    <source>
        <dbReference type="EMBL" id="OPX46492.1"/>
    </source>
</evidence>
<name>A0A1V4SRK1_9CLOT</name>
<reference evidence="1 2" key="1">
    <citation type="submission" date="2016-02" db="EMBL/GenBank/DDBJ databases">
        <title>Genome sequence of Clostridium thermobutyricum DSM 4928.</title>
        <authorList>
            <person name="Poehlein A."/>
            <person name="Daniel R."/>
        </authorList>
    </citation>
    <scope>NUCLEOTIDE SEQUENCE [LARGE SCALE GENOMIC DNA]</scope>
    <source>
        <strain evidence="1 2">DSM 4928</strain>
    </source>
</reference>
<dbReference type="RefSeq" id="WP_080024030.1">
    <property type="nucleotide sequence ID" value="NZ_LTAY01000082.1"/>
</dbReference>
<keyword evidence="1" id="KW-0282">Flagellum</keyword>
<protein>
    <submittedName>
        <fullName evidence="1">Flagellar biosynthetic protein FliU</fullName>
    </submittedName>
</protein>
<dbReference type="OrthoDB" id="86584at2"/>
<comment type="caution">
    <text evidence="1">The sequence shown here is derived from an EMBL/GenBank/DDBJ whole genome shotgun (WGS) entry which is preliminary data.</text>
</comment>
<gene>
    <name evidence="1" type="primary">fliU_2</name>
    <name evidence="1" type="ORF">CLTHE_28440</name>
</gene>
<dbReference type="NCBIfam" id="NF038110">
    <property type="entry name" value="Lys_methyl_FliB"/>
    <property type="match status" value="1"/>
</dbReference>
<dbReference type="EMBL" id="LTAY01000082">
    <property type="protein sequence ID" value="OPX46492.1"/>
    <property type="molecule type" value="Genomic_DNA"/>
</dbReference>
<organism evidence="1 2">
    <name type="scientific">Clostridium thermobutyricum DSM 4928</name>
    <dbReference type="NCBI Taxonomy" id="1121339"/>
    <lineage>
        <taxon>Bacteria</taxon>
        <taxon>Bacillati</taxon>
        <taxon>Bacillota</taxon>
        <taxon>Clostridia</taxon>
        <taxon>Eubacteriales</taxon>
        <taxon>Clostridiaceae</taxon>
        <taxon>Clostridium</taxon>
    </lineage>
</organism>
<keyword evidence="1" id="KW-0969">Cilium</keyword>
<keyword evidence="1" id="KW-0966">Cell projection</keyword>
<dbReference type="Proteomes" id="UP000191448">
    <property type="component" value="Unassembled WGS sequence"/>
</dbReference>
<evidence type="ECO:0000313" key="2">
    <source>
        <dbReference type="Proteomes" id="UP000191448"/>
    </source>
</evidence>
<proteinExistence type="predicted"/>
<accession>A0A1V4SRK1</accession>
<sequence>MKIRVPHYFNDFKCIADKCESTCCANWEVVIDDESLEKYNAVKGPFKDVLQSKITTNSENENIFLLNKNRCSFLNSNNTCDLYINLGKDSLCYTCSQYPRFIEQFLDLKEMGLSLSCPEAARIILKEDKALEFIISSNEEVITDIPSDFDKKVLNEFLLSRNLIFKILNDSHISFNKKITIILSFVNDLQTKIDLGDMEEIPDVIKEYEEFLKYGFIEKVLTYIEEETLEKSFKKSNQFEQIYDYLNVYKDFKQLDNTDPLKINSSINFIENNKLLYLSKRNDFNDYFKENNYAFKNILAYFIYRYFLKGFFDFDLSSKIKISVVSLLIIRELSIIQWVETGTLTNSDFVKILYTSSKNIEHLEENIDVMQDIFETKDDFKILNILNLLDFDI</sequence>